<feature type="domain" description="Flagellar basal-body/hook protein C-terminal" evidence="7">
    <location>
        <begin position="633"/>
        <end position="672"/>
    </location>
</feature>
<evidence type="ECO:0000313" key="10">
    <source>
        <dbReference type="Proteomes" id="UP000197717"/>
    </source>
</evidence>
<dbReference type="PANTHER" id="PTHR30033">
    <property type="entry name" value="FLAGELLAR HOOK-ASSOCIATED PROTEIN 1"/>
    <property type="match status" value="1"/>
</dbReference>
<protein>
    <recommendedName>
        <fullName evidence="4">Flagellar hook-associated protein 1</fullName>
    </recommendedName>
</protein>
<proteinExistence type="inferred from homology"/>
<feature type="domain" description="Flagellar hook-associated protein FlgK helical" evidence="8">
    <location>
        <begin position="85"/>
        <end position="324"/>
    </location>
</feature>
<dbReference type="SUPFAM" id="SSF64518">
    <property type="entry name" value="Phase 1 flagellin"/>
    <property type="match status" value="2"/>
</dbReference>
<dbReference type="RefSeq" id="WP_088768669.1">
    <property type="nucleotide sequence ID" value="NZ_CP022133.1"/>
</dbReference>
<dbReference type="Pfam" id="PF22638">
    <property type="entry name" value="FlgK_D1"/>
    <property type="match status" value="1"/>
</dbReference>
<evidence type="ECO:0000259" key="8">
    <source>
        <dbReference type="Pfam" id="PF22638"/>
    </source>
</evidence>
<dbReference type="Proteomes" id="UP000197717">
    <property type="component" value="Chromosome"/>
</dbReference>
<dbReference type="Pfam" id="PF06429">
    <property type="entry name" value="Flg_bbr_C"/>
    <property type="match status" value="1"/>
</dbReference>
<evidence type="ECO:0000313" key="9">
    <source>
        <dbReference type="EMBL" id="ASG66294.1"/>
    </source>
</evidence>
<dbReference type="PRINTS" id="PR01005">
    <property type="entry name" value="FLGHOOKAP1"/>
</dbReference>
<keyword evidence="9" id="KW-0282">Flagellum</keyword>
<dbReference type="InterPro" id="IPR002371">
    <property type="entry name" value="FlgK"/>
</dbReference>
<dbReference type="NCBIfam" id="TIGR02492">
    <property type="entry name" value="flgK_ends"/>
    <property type="match status" value="1"/>
</dbReference>
<comment type="similarity">
    <text evidence="3">Belongs to the flagella basal body rod proteins family.</text>
</comment>
<evidence type="ECO:0000256" key="3">
    <source>
        <dbReference type="ARBA" id="ARBA00009677"/>
    </source>
</evidence>
<dbReference type="PANTHER" id="PTHR30033:SF1">
    <property type="entry name" value="FLAGELLAR HOOK-ASSOCIATED PROTEIN 1"/>
    <property type="match status" value="1"/>
</dbReference>
<evidence type="ECO:0000259" key="7">
    <source>
        <dbReference type="Pfam" id="PF06429"/>
    </source>
</evidence>
<dbReference type="EMBL" id="CP022133">
    <property type="protein sequence ID" value="ASG66294.1"/>
    <property type="molecule type" value="Genomic_DNA"/>
</dbReference>
<accession>A0ABM6LUL6</accession>
<evidence type="ECO:0000256" key="1">
    <source>
        <dbReference type="ARBA" id="ARBA00004365"/>
    </source>
</evidence>
<keyword evidence="5" id="KW-0964">Secreted</keyword>
<dbReference type="InterPro" id="IPR010930">
    <property type="entry name" value="Flg_bb/hook_C_dom"/>
</dbReference>
<keyword evidence="9" id="KW-0966">Cell projection</keyword>
<organism evidence="9 10">
    <name type="scientific">Idiomarina piscisalsi</name>
    <dbReference type="NCBI Taxonomy" id="1096243"/>
    <lineage>
        <taxon>Bacteria</taxon>
        <taxon>Pseudomonadati</taxon>
        <taxon>Pseudomonadota</taxon>
        <taxon>Gammaproteobacteria</taxon>
        <taxon>Alteromonadales</taxon>
        <taxon>Idiomarinaceae</taxon>
        <taxon>Idiomarina</taxon>
    </lineage>
</organism>
<dbReference type="InterPro" id="IPR053927">
    <property type="entry name" value="FlgK_helical"/>
</dbReference>
<reference evidence="9 10" key="1">
    <citation type="submission" date="2017-06" db="EMBL/GenBank/DDBJ databases">
        <title>Complete genome sequence of Idiomarina piscisalsi strain 10PY1A isolated from soil of Soudi Arabia.</title>
        <authorList>
            <person name="Kim M.-C."/>
            <person name="Jung B.K."/>
            <person name="Budiyanto F."/>
            <person name="Nzila A."/>
            <person name="Shin J.-H."/>
        </authorList>
    </citation>
    <scope>NUCLEOTIDE SEQUENCE [LARGE SCALE GENOMIC DNA]</scope>
    <source>
        <strain evidence="9 10">10PY1A</strain>
    </source>
</reference>
<evidence type="ECO:0000256" key="6">
    <source>
        <dbReference type="ARBA" id="ARBA00023143"/>
    </source>
</evidence>
<evidence type="ECO:0000256" key="2">
    <source>
        <dbReference type="ARBA" id="ARBA00004613"/>
    </source>
</evidence>
<evidence type="ECO:0000256" key="5">
    <source>
        <dbReference type="ARBA" id="ARBA00022525"/>
    </source>
</evidence>
<sequence>MSFDLLQLGKNGILAHQKSLQTTSQNINNANTPSYVRERTEYLESSYGGLERVRVQRMIDEFANRQLRTDISKVSYYEANLQQAEQLDTLLGDSTTNVASSVESFFNSLQDANNDPGSVTARQLILAEADSMVTKFNDFSGYLDEQKSIINERIKLSTDRINSIAENIGNLNERIFASSGDSDANGDTNALMNQRDEELRKLAELIEFNVVKHETGSLSVNLKNGQPLVLEDGRFNSVAAKNNPNTERLEFILEKEHGAGKRSEFLVPVGDIGGEVGGYMEYRDEILMPTQRRLGQLAVRIADSLNTQNQKGMDLDNQLGRKLFDLTQTSAQGLGYDENTGNATVTMNVLEGNSESFPSENLQVTMTSATDYEVVAVDATGKPLPGADVITGTVDGAGNADIVRYGVSLNVANTANAGDKFLVKPAESAASEISLSVRRPEDIALASPVRVSDNPDNQGAASVEISQINTPDELYNATNDGLIGTAPAEIEIVSVTGNNYELRMLDQNGNQIGGNYTTSDLNNVIQQVYDDAAIGIDADYDINIVGEPVAGDSYRIEYNLNGFDDNSNGQELSDLQRQQLVRRDGAEDFEPTMTFNESYGRLVSDVGSKVSQNRVLRDSAVAVKAQTEALYESQAGVNLEEEAANLIQYQQAYTASARIITTSQTIFDTLLRSLG</sequence>
<name>A0ABM6LUL6_9GAMM</name>
<keyword evidence="9" id="KW-0969">Cilium</keyword>
<keyword evidence="10" id="KW-1185">Reference proteome</keyword>
<gene>
    <name evidence="9" type="primary">flgK</name>
    <name evidence="9" type="ORF">CEW91_09150</name>
</gene>
<comment type="subcellular location">
    <subcellularLocation>
        <location evidence="1">Bacterial flagellum</location>
    </subcellularLocation>
    <subcellularLocation>
        <location evidence="2">Secreted</location>
    </subcellularLocation>
</comment>
<keyword evidence="6" id="KW-0975">Bacterial flagellum</keyword>
<evidence type="ECO:0000256" key="4">
    <source>
        <dbReference type="ARBA" id="ARBA00016244"/>
    </source>
</evidence>